<dbReference type="EMBL" id="JACCBI010000001">
    <property type="protein sequence ID" value="NYD67318.1"/>
    <property type="molecule type" value="Genomic_DNA"/>
</dbReference>
<evidence type="ECO:0000313" key="8">
    <source>
        <dbReference type="EMBL" id="RXZ86853.1"/>
    </source>
</evidence>
<comment type="similarity">
    <text evidence="1 6">Belongs to the glycosyl hydrolase 43 family.</text>
</comment>
<evidence type="ECO:0000256" key="6">
    <source>
        <dbReference type="RuleBase" id="RU361187"/>
    </source>
</evidence>
<dbReference type="InterPro" id="IPR006710">
    <property type="entry name" value="Glyco_hydro_43"/>
</dbReference>
<reference evidence="7 10" key="2">
    <citation type="submission" date="2020-07" db="EMBL/GenBank/DDBJ databases">
        <title>Sequencing the genomes of 1000 actinobacteria strains.</title>
        <authorList>
            <person name="Klenk H.-P."/>
        </authorList>
    </citation>
    <scope>NUCLEOTIDE SEQUENCE [LARGE SCALE GENOMIC DNA]</scope>
    <source>
        <strain evidence="7 10">DSM 23870</strain>
    </source>
</reference>
<gene>
    <name evidence="7" type="ORF">BJ972_001837</name>
    <name evidence="8" type="ORF">ESP50_07260</name>
</gene>
<evidence type="ECO:0000256" key="1">
    <source>
        <dbReference type="ARBA" id="ARBA00009865"/>
    </source>
</evidence>
<evidence type="ECO:0000256" key="2">
    <source>
        <dbReference type="ARBA" id="ARBA00022801"/>
    </source>
</evidence>
<dbReference type="Gene3D" id="2.115.10.20">
    <property type="entry name" value="Glycosyl hydrolase domain, family 43"/>
    <property type="match status" value="1"/>
</dbReference>
<keyword evidence="2 6" id="KW-0378">Hydrolase</keyword>
<feature type="active site" description="Proton acceptor" evidence="4">
    <location>
        <position position="12"/>
    </location>
</feature>
<dbReference type="PANTHER" id="PTHR42812">
    <property type="entry name" value="BETA-XYLOSIDASE"/>
    <property type="match status" value="1"/>
</dbReference>
<feature type="active site" description="Proton donor" evidence="4">
    <location>
        <position position="173"/>
    </location>
</feature>
<evidence type="ECO:0000313" key="7">
    <source>
        <dbReference type="EMBL" id="NYD67318.1"/>
    </source>
</evidence>
<organism evidence="8 9">
    <name type="scientific">Agromyces atrinae</name>
    <dbReference type="NCBI Taxonomy" id="592376"/>
    <lineage>
        <taxon>Bacteria</taxon>
        <taxon>Bacillati</taxon>
        <taxon>Actinomycetota</taxon>
        <taxon>Actinomycetes</taxon>
        <taxon>Micrococcales</taxon>
        <taxon>Microbacteriaceae</taxon>
        <taxon>Agromyces</taxon>
    </lineage>
</organism>
<dbReference type="GO" id="GO:0005975">
    <property type="term" value="P:carbohydrate metabolic process"/>
    <property type="evidence" value="ECO:0007669"/>
    <property type="project" value="InterPro"/>
</dbReference>
<dbReference type="Gene3D" id="2.60.120.200">
    <property type="match status" value="1"/>
</dbReference>
<proteinExistence type="inferred from homology"/>
<keyword evidence="9" id="KW-1185">Reference proteome</keyword>
<dbReference type="OrthoDB" id="9801455at2"/>
<dbReference type="InterPro" id="IPR023296">
    <property type="entry name" value="Glyco_hydro_beta-prop_sf"/>
</dbReference>
<dbReference type="InterPro" id="IPR051795">
    <property type="entry name" value="Glycosyl_Hydrlase_43"/>
</dbReference>
<dbReference type="Proteomes" id="UP000292686">
    <property type="component" value="Unassembled WGS sequence"/>
</dbReference>
<evidence type="ECO:0000313" key="10">
    <source>
        <dbReference type="Proteomes" id="UP000581087"/>
    </source>
</evidence>
<evidence type="ECO:0000256" key="3">
    <source>
        <dbReference type="ARBA" id="ARBA00023295"/>
    </source>
</evidence>
<dbReference type="AlphaFoldDB" id="A0A4Q2M8Z0"/>
<protein>
    <submittedName>
        <fullName evidence="8">Glycoside hydrolase family 43 protein</fullName>
    </submittedName>
</protein>
<reference evidence="8 9" key="1">
    <citation type="submission" date="2019-01" db="EMBL/GenBank/DDBJ databases">
        <title>Agromyces.</title>
        <authorList>
            <person name="Li J."/>
        </authorList>
    </citation>
    <scope>NUCLEOTIDE SEQUENCE [LARGE SCALE GENOMIC DNA]</scope>
    <source>
        <strain evidence="8 9">DSM 23870</strain>
    </source>
</reference>
<dbReference type="RefSeq" id="WP_129173597.1">
    <property type="nucleotide sequence ID" value="NZ_JACCBI010000001.1"/>
</dbReference>
<dbReference type="CDD" id="cd18617">
    <property type="entry name" value="GH43_XynB-like"/>
    <property type="match status" value="1"/>
</dbReference>
<feature type="site" description="Important for catalytic activity, responsible for pKa modulation of the active site Glu and correct orientation of both the proton donor and substrate" evidence="5">
    <location>
        <position position="119"/>
    </location>
</feature>
<evidence type="ECO:0000313" key="9">
    <source>
        <dbReference type="Proteomes" id="UP000292686"/>
    </source>
</evidence>
<dbReference type="SUPFAM" id="SSF75005">
    <property type="entry name" value="Arabinanase/levansucrase/invertase"/>
    <property type="match status" value="1"/>
</dbReference>
<dbReference type="EMBL" id="SDPM01000003">
    <property type="protein sequence ID" value="RXZ86853.1"/>
    <property type="molecule type" value="Genomic_DNA"/>
</dbReference>
<dbReference type="Proteomes" id="UP000581087">
    <property type="component" value="Unassembled WGS sequence"/>
</dbReference>
<dbReference type="GO" id="GO:0004553">
    <property type="term" value="F:hydrolase activity, hydrolyzing O-glycosyl compounds"/>
    <property type="evidence" value="ECO:0007669"/>
    <property type="project" value="InterPro"/>
</dbReference>
<dbReference type="Pfam" id="PF04616">
    <property type="entry name" value="Glyco_hydro_43"/>
    <property type="match status" value="1"/>
</dbReference>
<evidence type="ECO:0000256" key="5">
    <source>
        <dbReference type="PIRSR" id="PIRSR606710-2"/>
    </source>
</evidence>
<name>A0A4Q2M8Z0_9MICO</name>
<dbReference type="PANTHER" id="PTHR42812:SF12">
    <property type="entry name" value="BETA-XYLOSIDASE-RELATED"/>
    <property type="match status" value="1"/>
</dbReference>
<keyword evidence="3 6" id="KW-0326">Glycosidase</keyword>
<evidence type="ECO:0000256" key="4">
    <source>
        <dbReference type="PIRSR" id="PIRSR606710-1"/>
    </source>
</evidence>
<sequence>MSLPIVPGFHPDPSICRVGDDFYLVNSTFEYLPGVPVRHSRDLVDWRLLGHAIERPSQMQRADTGGGIFAPTIRHHDGRFWMITTDIDRVDDGHLIVWAEDAAGPWSEPVFAAGAVGIDPDLAWDDDGDCHLTWARFGEAGTEIAHARVDPASGELLSEPRLLWQGTGLAATEGPHLYRRGDWWYLLVAEGGTERGHAVSIARSRSIEGVWESCPANPILSHRSTVHPVQNTGHADLVELASGEWAMVHLGVRPRGMTPGFHVNGRETFLTGIDWVDDWPVVVEDRYVVPPVDTAFTDRFDAPALDLRWVSPGRWPAGFAALAPGGGLDLAATDDAGAGLLAVRASDEAWEFDAELEGEAAVVVRLDDDHGVRIVAGSTSLVAVALIGGIRIELGERARPEGAVTLSVRARPGAGGLHPRGGPDVLALGVVEGEDFEEIAAIDGRYTATEVAGGFTGRVVGIATGAVPAHVARVDYRVPLRRGHYPGV</sequence>
<comment type="caution">
    <text evidence="8">The sequence shown here is derived from an EMBL/GenBank/DDBJ whole genome shotgun (WGS) entry which is preliminary data.</text>
</comment>
<accession>A0A4Q2M8Z0</accession>